<organism evidence="1 2">
    <name type="scientific">Bifidobacterium olomucense</name>
    <dbReference type="NCBI Taxonomy" id="2675324"/>
    <lineage>
        <taxon>Bacteria</taxon>
        <taxon>Bacillati</taxon>
        <taxon>Actinomycetota</taxon>
        <taxon>Actinomycetes</taxon>
        <taxon>Bifidobacteriales</taxon>
        <taxon>Bifidobacteriaceae</taxon>
        <taxon>Bifidobacterium</taxon>
    </lineage>
</organism>
<sequence>MKRTMFTTRRKWKHAKYLLSPANTLHRVNILRYSYHQNQ</sequence>
<accession>A0A7Y0EZT9</accession>
<reference evidence="1 2" key="1">
    <citation type="submission" date="2020-02" db="EMBL/GenBank/DDBJ databases">
        <title>Characterization of phylogenetic diversity of novel bifidobacterial species isolated in Czech ZOOs.</title>
        <authorList>
            <person name="Lugli G.A."/>
            <person name="Vera N.B."/>
            <person name="Ventura M."/>
        </authorList>
    </citation>
    <scope>NUCLEOTIDE SEQUENCE [LARGE SCALE GENOMIC DNA]</scope>
    <source>
        <strain evidence="1 2">DSM 109959</strain>
    </source>
</reference>
<dbReference type="Proteomes" id="UP000543419">
    <property type="component" value="Unassembled WGS sequence"/>
</dbReference>
<dbReference type="EMBL" id="JAAIIG010000032">
    <property type="protein sequence ID" value="NMM99410.1"/>
    <property type="molecule type" value="Genomic_DNA"/>
</dbReference>
<name>A0A7Y0EZT9_9BIFI</name>
<protein>
    <submittedName>
        <fullName evidence="1">Uncharacterized protein</fullName>
    </submittedName>
</protein>
<evidence type="ECO:0000313" key="1">
    <source>
        <dbReference type="EMBL" id="NMM99410.1"/>
    </source>
</evidence>
<keyword evidence="2" id="KW-1185">Reference proteome</keyword>
<proteinExistence type="predicted"/>
<dbReference type="AlphaFoldDB" id="A0A7Y0EZT9"/>
<comment type="caution">
    <text evidence="1">The sequence shown here is derived from an EMBL/GenBank/DDBJ whole genome shotgun (WGS) entry which is preliminary data.</text>
</comment>
<gene>
    <name evidence="1" type="ORF">G1C97_2370</name>
</gene>
<evidence type="ECO:0000313" key="2">
    <source>
        <dbReference type="Proteomes" id="UP000543419"/>
    </source>
</evidence>